<comment type="caution">
    <text evidence="2">The sequence shown here is derived from an EMBL/GenBank/DDBJ whole genome shotgun (WGS) entry which is preliminary data.</text>
</comment>
<protein>
    <submittedName>
        <fullName evidence="2">Helix-turn-helix transcriptional regulator</fullName>
    </submittedName>
</protein>
<dbReference type="RefSeq" id="WP_248152042.1">
    <property type="nucleotide sequence ID" value="NZ_JALNMJ010000003.1"/>
</dbReference>
<name>A0ABT0GQJ3_9HYPH</name>
<sequence length="385" mass="43207">MVVAAEKYIHLTNLAVSAALDPDRWQVFLDELGQALGTRVCTQLIGYDQLTRAAPLAYSSGYDPDILELYEKHYADKNPFAANFSKCAVGEVISTFQLCPPDALKKTEFYADLLAPLEDITGGGGAMLAYDADRMFLIGGNMRARDRDKYEDDWLSLCVGLTPVIRQSLEVNRTISGLSFEKWAAEQHFLGTGTAIFVVDPDMSIHYACAEAQLLLDRGTLVRNGFDRRLEFRSETIQQEFSAFTRFQSRGEHDIFKNWRFSDQDGQQWTCRTLALRLADLDRTPFGIFMDKSISAVLVALKPERNRVSFGDHVQRVLGLSQAEAATVLRLGDGLTPAEIAKDRQISVHTARNQIKSALSKTGSRRQSDLVRKVEQLRLQTEWPS</sequence>
<reference evidence="2" key="1">
    <citation type="submission" date="2022-04" db="EMBL/GenBank/DDBJ databases">
        <title>Roseibium sp. CAU 1639 isolated from mud.</title>
        <authorList>
            <person name="Kim W."/>
        </authorList>
    </citation>
    <scope>NUCLEOTIDE SEQUENCE</scope>
    <source>
        <strain evidence="2">CAU 1639</strain>
    </source>
</reference>
<dbReference type="SUPFAM" id="SSF46894">
    <property type="entry name" value="C-terminal effector domain of the bipartite response regulators"/>
    <property type="match status" value="1"/>
</dbReference>
<dbReference type="Gene3D" id="1.10.10.10">
    <property type="entry name" value="Winged helix-like DNA-binding domain superfamily/Winged helix DNA-binding domain"/>
    <property type="match status" value="1"/>
</dbReference>
<gene>
    <name evidence="2" type="ORF">M0H32_05900</name>
</gene>
<organism evidence="2 3">
    <name type="scientific">Roseibium sediminicola</name>
    <dbReference type="NCBI Taxonomy" id="2933272"/>
    <lineage>
        <taxon>Bacteria</taxon>
        <taxon>Pseudomonadati</taxon>
        <taxon>Pseudomonadota</taxon>
        <taxon>Alphaproteobacteria</taxon>
        <taxon>Hyphomicrobiales</taxon>
        <taxon>Stappiaceae</taxon>
        <taxon>Roseibium</taxon>
    </lineage>
</organism>
<proteinExistence type="predicted"/>
<evidence type="ECO:0000259" key="1">
    <source>
        <dbReference type="SMART" id="SM00421"/>
    </source>
</evidence>
<evidence type="ECO:0000313" key="2">
    <source>
        <dbReference type="EMBL" id="MCK7611684.1"/>
    </source>
</evidence>
<dbReference type="InterPro" id="IPR036388">
    <property type="entry name" value="WH-like_DNA-bd_sf"/>
</dbReference>
<dbReference type="InterPro" id="IPR000792">
    <property type="entry name" value="Tscrpt_reg_LuxR_C"/>
</dbReference>
<dbReference type="SMART" id="SM00421">
    <property type="entry name" value="HTH_LUXR"/>
    <property type="match status" value="1"/>
</dbReference>
<keyword evidence="3" id="KW-1185">Reference proteome</keyword>
<dbReference type="InterPro" id="IPR016032">
    <property type="entry name" value="Sig_transdc_resp-reg_C-effctor"/>
</dbReference>
<feature type="domain" description="HTH luxR-type" evidence="1">
    <location>
        <begin position="317"/>
        <end position="374"/>
    </location>
</feature>
<evidence type="ECO:0000313" key="3">
    <source>
        <dbReference type="Proteomes" id="UP001431221"/>
    </source>
</evidence>
<accession>A0ABT0GQJ3</accession>
<dbReference type="Proteomes" id="UP001431221">
    <property type="component" value="Unassembled WGS sequence"/>
</dbReference>
<dbReference type="EMBL" id="JALNMJ010000003">
    <property type="protein sequence ID" value="MCK7611684.1"/>
    <property type="molecule type" value="Genomic_DNA"/>
</dbReference>